<dbReference type="Pfam" id="PF00004">
    <property type="entry name" value="AAA"/>
    <property type="match status" value="1"/>
</dbReference>
<organism evidence="5 6">
    <name type="scientific">Acidimicrobium ferrooxidans (strain DSM 10331 / JCM 15462 / NBRC 103882 / ICP)</name>
    <dbReference type="NCBI Taxonomy" id="525909"/>
    <lineage>
        <taxon>Bacteria</taxon>
        <taxon>Bacillati</taxon>
        <taxon>Actinomycetota</taxon>
        <taxon>Acidimicrobiia</taxon>
        <taxon>Acidimicrobiales</taxon>
        <taxon>Acidimicrobiaceae</taxon>
        <taxon>Acidimicrobium</taxon>
    </lineage>
</organism>
<feature type="domain" description="AAA+ ATPase" evidence="4">
    <location>
        <begin position="44"/>
        <end position="160"/>
    </location>
</feature>
<keyword evidence="6" id="KW-1185">Reference proteome</keyword>
<dbReference type="EMBL" id="CP001631">
    <property type="protein sequence ID" value="ACU53494.1"/>
    <property type="molecule type" value="Genomic_DNA"/>
</dbReference>
<dbReference type="PRINTS" id="PR00830">
    <property type="entry name" value="ENDOLAPTASE"/>
</dbReference>
<evidence type="ECO:0000256" key="2">
    <source>
        <dbReference type="ARBA" id="ARBA00022741"/>
    </source>
</evidence>
<reference evidence="5 6" key="1">
    <citation type="journal article" date="2009" name="Stand. Genomic Sci.">
        <title>Complete genome sequence of Acidimicrobium ferrooxidans type strain (ICP).</title>
        <authorList>
            <person name="Clum A."/>
            <person name="Nolan M."/>
            <person name="Lang E."/>
            <person name="Glavina Del Rio T."/>
            <person name="Tice H."/>
            <person name="Copeland A."/>
            <person name="Cheng J.F."/>
            <person name="Lucas S."/>
            <person name="Chen F."/>
            <person name="Bruce D."/>
            <person name="Goodwin L."/>
            <person name="Pitluck S."/>
            <person name="Ivanova N."/>
            <person name="Mavrommatis K."/>
            <person name="Mikhailova N."/>
            <person name="Pati A."/>
            <person name="Chen A."/>
            <person name="Palaniappan K."/>
            <person name="Goker M."/>
            <person name="Spring S."/>
            <person name="Land M."/>
            <person name="Hauser L."/>
            <person name="Chang Y.J."/>
            <person name="Jeffries C.C."/>
            <person name="Chain P."/>
            <person name="Bristow J."/>
            <person name="Eisen J.A."/>
            <person name="Markowitz V."/>
            <person name="Hugenholtz P."/>
            <person name="Kyrpides N.C."/>
            <person name="Klenk H.P."/>
            <person name="Lapidus A."/>
        </authorList>
    </citation>
    <scope>NUCLEOTIDE SEQUENCE [LARGE SCALE GENOMIC DNA]</scope>
    <source>
        <strain evidence="6">DSM 10331 / JCM 15462 / NBRC 103882 / ICP</strain>
    </source>
</reference>
<dbReference type="PANTHER" id="PTHR13779:SF7">
    <property type="entry name" value="ATPASE WRNIP1"/>
    <property type="match status" value="1"/>
</dbReference>
<dbReference type="GO" id="GO:0016887">
    <property type="term" value="F:ATP hydrolysis activity"/>
    <property type="evidence" value="ECO:0007669"/>
    <property type="project" value="InterPro"/>
</dbReference>
<keyword evidence="2" id="KW-0547">Nucleotide-binding</keyword>
<evidence type="ECO:0000259" key="4">
    <source>
        <dbReference type="SMART" id="SM00382"/>
    </source>
</evidence>
<dbReference type="GO" id="GO:0005524">
    <property type="term" value="F:ATP binding"/>
    <property type="evidence" value="ECO:0007669"/>
    <property type="project" value="UniProtKB-KW"/>
</dbReference>
<comment type="similarity">
    <text evidence="1">Belongs to the AAA ATPase family. RarA/MGS1/WRNIP1 subfamily.</text>
</comment>
<dbReference type="InterPro" id="IPR032423">
    <property type="entry name" value="AAA_assoc_2"/>
</dbReference>
<name>C7M3A0_ACIFD</name>
<dbReference type="InterPro" id="IPR003959">
    <property type="entry name" value="ATPase_AAA_core"/>
</dbReference>
<dbReference type="FunFam" id="1.20.272.10:FF:000001">
    <property type="entry name" value="Putative AAA family ATPase"/>
    <property type="match status" value="1"/>
</dbReference>
<evidence type="ECO:0000256" key="1">
    <source>
        <dbReference type="ARBA" id="ARBA00008959"/>
    </source>
</evidence>
<gene>
    <name evidence="5" type="ordered locus">Afer_0533</name>
</gene>
<evidence type="ECO:0000313" key="5">
    <source>
        <dbReference type="EMBL" id="ACU53494.1"/>
    </source>
</evidence>
<dbReference type="Gene3D" id="3.40.50.300">
    <property type="entry name" value="P-loop containing nucleotide triphosphate hydrolases"/>
    <property type="match status" value="1"/>
</dbReference>
<dbReference type="SMART" id="SM00382">
    <property type="entry name" value="AAA"/>
    <property type="match status" value="1"/>
</dbReference>
<dbReference type="SUPFAM" id="SSF48019">
    <property type="entry name" value="post-AAA+ oligomerization domain-like"/>
    <property type="match status" value="1"/>
</dbReference>
<dbReference type="InterPro" id="IPR003593">
    <property type="entry name" value="AAA+_ATPase"/>
</dbReference>
<keyword evidence="3" id="KW-0067">ATP-binding</keyword>
<dbReference type="InterPro" id="IPR008921">
    <property type="entry name" value="DNA_pol3_clamp-load_cplx_C"/>
</dbReference>
<dbReference type="GO" id="GO:0000731">
    <property type="term" value="P:DNA synthesis involved in DNA repair"/>
    <property type="evidence" value="ECO:0007669"/>
    <property type="project" value="TreeGrafter"/>
</dbReference>
<dbReference type="Gene3D" id="1.10.8.60">
    <property type="match status" value="1"/>
</dbReference>
<dbReference type="AlphaFoldDB" id="C7M3A0"/>
<proteinExistence type="inferred from homology"/>
<dbReference type="SUPFAM" id="SSF52540">
    <property type="entry name" value="P-loop containing nucleoside triphosphate hydrolases"/>
    <property type="match status" value="1"/>
</dbReference>
<dbReference type="Gene3D" id="1.20.272.10">
    <property type="match status" value="1"/>
</dbReference>
<dbReference type="KEGG" id="afo:Afer_0533"/>
<dbReference type="GO" id="GO:0017116">
    <property type="term" value="F:single-stranded DNA helicase activity"/>
    <property type="evidence" value="ECO:0007669"/>
    <property type="project" value="TreeGrafter"/>
</dbReference>
<protein>
    <submittedName>
        <fullName evidence="5">AAA ATPase central domain protein</fullName>
    </submittedName>
</protein>
<dbReference type="Pfam" id="PF16193">
    <property type="entry name" value="AAA_assoc_2"/>
    <property type="match status" value="1"/>
</dbReference>
<dbReference type="STRING" id="525909.Afer_0533"/>
<dbReference type="GO" id="GO:0006261">
    <property type="term" value="P:DNA-templated DNA replication"/>
    <property type="evidence" value="ECO:0007669"/>
    <property type="project" value="TreeGrafter"/>
</dbReference>
<dbReference type="Proteomes" id="UP000000771">
    <property type="component" value="Chromosome"/>
</dbReference>
<dbReference type="InterPro" id="IPR027417">
    <property type="entry name" value="P-loop_NTPase"/>
</dbReference>
<dbReference type="GO" id="GO:0008047">
    <property type="term" value="F:enzyme activator activity"/>
    <property type="evidence" value="ECO:0007669"/>
    <property type="project" value="TreeGrafter"/>
</dbReference>
<dbReference type="GO" id="GO:0003677">
    <property type="term" value="F:DNA binding"/>
    <property type="evidence" value="ECO:0007669"/>
    <property type="project" value="InterPro"/>
</dbReference>
<sequence>MSLFEEHMVRARPLAEELRPTSLAEVLGQDHARARLEALATAPRTIAVIMTGPPGVGKTTIASLLARARGEHLVELHATDTGVRDLREARAEAARRARHGDGTLWFVDEVHRFGRTQLDLLLAPIERGEISFIGATTENPAVTLSPALLSRCDVVRLRALEPPVLRAVAERALAHLGLIADDAAIAWLVAAARGDARALLRILERAAPAAAQRPLTVELLERISEIAALGLDDSTHYELASALIKSMRQSRPTEAIRWLAAALAAGEDPRFIARRLVIFASEDVGLADPEALVLAAAAADTVERIGMPEARITLAHVVLYLARAPKSREAYDAIEAALAEASTKPRPIVPEELRGQITGIERRRGITPDD</sequence>
<dbReference type="HOGENOM" id="CLU_017985_1_3_11"/>
<evidence type="ECO:0000313" key="6">
    <source>
        <dbReference type="Proteomes" id="UP000000771"/>
    </source>
</evidence>
<dbReference type="CDD" id="cd00009">
    <property type="entry name" value="AAA"/>
    <property type="match status" value="1"/>
</dbReference>
<dbReference type="eggNOG" id="COG2256">
    <property type="taxonomic scope" value="Bacteria"/>
</dbReference>
<dbReference type="Pfam" id="PF12002">
    <property type="entry name" value="MgsA_C"/>
    <property type="match status" value="1"/>
</dbReference>
<dbReference type="InterPro" id="IPR051314">
    <property type="entry name" value="AAA_ATPase_RarA/MGS1/WRNIP1"/>
</dbReference>
<dbReference type="InterPro" id="IPR021886">
    <property type="entry name" value="MgsA_C"/>
</dbReference>
<evidence type="ECO:0000256" key="3">
    <source>
        <dbReference type="ARBA" id="ARBA00022840"/>
    </source>
</evidence>
<dbReference type="PANTHER" id="PTHR13779">
    <property type="entry name" value="WERNER HELICASE-INTERACTING PROTEIN 1 FAMILY MEMBER"/>
    <property type="match status" value="1"/>
</dbReference>
<accession>C7M3A0</accession>